<evidence type="ECO:0000313" key="2">
    <source>
        <dbReference type="Proteomes" id="UP001429745"/>
    </source>
</evidence>
<comment type="caution">
    <text evidence="1">The sequence shown here is derived from an EMBL/GenBank/DDBJ whole genome shotgun (WGS) entry which is preliminary data.</text>
</comment>
<reference evidence="1 2" key="1">
    <citation type="submission" date="2020-04" db="EMBL/GenBank/DDBJ databases">
        <title>CFH 90308 Microbacterium sp.</title>
        <authorList>
            <person name="Nie G."/>
            <person name="Ming H."/>
            <person name="Xia T."/>
        </authorList>
    </citation>
    <scope>NUCLEOTIDE SEQUENCE [LARGE SCALE GENOMIC DNA]</scope>
    <source>
        <strain evidence="1 2">CFH 90308</strain>
    </source>
</reference>
<organism evidence="1 2">
    <name type="scientific">Microbacterium salsuginis</name>
    <dbReference type="NCBI Taxonomy" id="2722803"/>
    <lineage>
        <taxon>Bacteria</taxon>
        <taxon>Bacillati</taxon>
        <taxon>Actinomycetota</taxon>
        <taxon>Actinomycetes</taxon>
        <taxon>Micrococcales</taxon>
        <taxon>Microbacteriaceae</taxon>
        <taxon>Microbacterium</taxon>
    </lineage>
</organism>
<gene>
    <name evidence="1" type="ORF">HF576_02005</name>
</gene>
<dbReference type="Proteomes" id="UP001429745">
    <property type="component" value="Unassembled WGS sequence"/>
</dbReference>
<dbReference type="RefSeq" id="WP_168911104.1">
    <property type="nucleotide sequence ID" value="NZ_JABACI010000001.1"/>
</dbReference>
<keyword evidence="2" id="KW-1185">Reference proteome</keyword>
<protein>
    <submittedName>
        <fullName evidence="1">Uncharacterized protein</fullName>
    </submittedName>
</protein>
<dbReference type="EMBL" id="JABACI010000001">
    <property type="protein sequence ID" value="NLP82613.1"/>
    <property type="molecule type" value="Genomic_DNA"/>
</dbReference>
<sequence>MSTPAPITPIRPDQPARQSDAIMQRLIERRATIKADQEILAGELEAIDGQLIELLGGEVGTHEIAGTKVEIREYSRTDYAALEKKYPAAEYPQLYTTKASLNQDVVKRQFAPAALDAFKVRGKKSVVVK</sequence>
<proteinExistence type="predicted"/>
<evidence type="ECO:0000313" key="1">
    <source>
        <dbReference type="EMBL" id="NLP82613.1"/>
    </source>
</evidence>
<name>A0ABX1K9E9_9MICO</name>
<accession>A0ABX1K9E9</accession>